<protein>
    <submittedName>
        <fullName evidence="2">Uncharacterized protein</fullName>
    </submittedName>
</protein>
<dbReference type="Proteomes" id="UP001055940">
    <property type="component" value="Plasmid unnamed1"/>
</dbReference>
<geneLocation type="plasmid" evidence="2 3">
    <name>unnamed1</name>
</geneLocation>
<evidence type="ECO:0000256" key="1">
    <source>
        <dbReference type="SAM" id="MobiDB-lite"/>
    </source>
</evidence>
<keyword evidence="3" id="KW-1185">Reference proteome</keyword>
<dbReference type="EMBL" id="CP099838">
    <property type="protein sequence ID" value="USY23605.1"/>
    <property type="molecule type" value="Genomic_DNA"/>
</dbReference>
<name>A0ABY5DJE5_9ACTN</name>
<evidence type="ECO:0000313" key="2">
    <source>
        <dbReference type="EMBL" id="USY23605.1"/>
    </source>
</evidence>
<keyword evidence="2" id="KW-0614">Plasmid</keyword>
<accession>A0ABY5DJE5</accession>
<evidence type="ECO:0000313" key="3">
    <source>
        <dbReference type="Proteomes" id="UP001055940"/>
    </source>
</evidence>
<dbReference type="RefSeq" id="WP_254422259.1">
    <property type="nucleotide sequence ID" value="NZ_BAAAJB010000040.1"/>
</dbReference>
<sequence length="64" mass="7273">MQSTTREPKVSGNTRGLGDRTSIRNNRRGISMRGVKVEYNRKHRRTVRAHAAAELADYFAHGAY</sequence>
<organism evidence="2 3">
    <name type="scientific">Nocardiopsis exhalans</name>
    <dbReference type="NCBI Taxonomy" id="163604"/>
    <lineage>
        <taxon>Bacteria</taxon>
        <taxon>Bacillati</taxon>
        <taxon>Actinomycetota</taxon>
        <taxon>Actinomycetes</taxon>
        <taxon>Streptosporangiales</taxon>
        <taxon>Nocardiopsidaceae</taxon>
        <taxon>Nocardiopsis</taxon>
    </lineage>
</organism>
<proteinExistence type="predicted"/>
<reference evidence="2" key="1">
    <citation type="submission" date="2022-06" db="EMBL/GenBank/DDBJ databases">
        <authorList>
            <person name="Ping M."/>
        </authorList>
    </citation>
    <scope>NUCLEOTIDE SEQUENCE</scope>
    <source>
        <strain evidence="2">JCM11759T</strain>
        <plasmid evidence="2">unnamed1</plasmid>
    </source>
</reference>
<gene>
    <name evidence="2" type="ORF">NE857_33795</name>
</gene>
<feature type="region of interest" description="Disordered" evidence="1">
    <location>
        <begin position="1"/>
        <end position="30"/>
    </location>
</feature>